<name>A0A1I1VUB2_9BURK</name>
<dbReference type="FunFam" id="3.40.225.10:FF:000013">
    <property type="entry name" value="Class II aldolase"/>
    <property type="match status" value="1"/>
</dbReference>
<sequence>MNATTAHATAPDVRGQVSPQEWQTRIELAAAYRLVAHFGWDDLIFTHISARVPGEPDRFLINPYGMLFDEITASSLVKVDHHGEPVMATDYDVNPAGFLIHSAIHDGRPEVQCVLHTHTQYGVAVSAQEGGLLPISQQSIFPLAQLAYHDYEGVALRDDERPRLVADLGTGNYLVLRNHGLLTCGRSVPEALLAMYTLESACRIQILAQAGGGALTRIPADIVATSLEQSRQVTKGKGAGLAWPGLLRRLDRIDPSYRN</sequence>
<dbReference type="PANTHER" id="PTHR10672">
    <property type="entry name" value="ADDUCIN"/>
    <property type="match status" value="1"/>
</dbReference>
<proteinExistence type="inferred from homology"/>
<dbReference type="InterPro" id="IPR001303">
    <property type="entry name" value="Aldolase_II/adducin_N"/>
</dbReference>
<dbReference type="InterPro" id="IPR051017">
    <property type="entry name" value="Aldolase-II_Adducin_sf"/>
</dbReference>
<reference evidence="4" key="1">
    <citation type="submission" date="2016-10" db="EMBL/GenBank/DDBJ databases">
        <authorList>
            <person name="Varghese N."/>
            <person name="Submissions S."/>
        </authorList>
    </citation>
    <scope>NUCLEOTIDE SEQUENCE [LARGE SCALE GENOMIC DNA]</scope>
    <source>
        <strain evidence="4">DSM 7481</strain>
    </source>
</reference>
<dbReference type="GO" id="GO:0051015">
    <property type="term" value="F:actin filament binding"/>
    <property type="evidence" value="ECO:0007669"/>
    <property type="project" value="TreeGrafter"/>
</dbReference>
<dbReference type="SUPFAM" id="SSF53639">
    <property type="entry name" value="AraD/HMP-PK domain-like"/>
    <property type="match status" value="1"/>
</dbReference>
<comment type="similarity">
    <text evidence="1">Belongs to the aldolase class II family.</text>
</comment>
<dbReference type="RefSeq" id="WP_092952860.1">
    <property type="nucleotide sequence ID" value="NZ_FOMQ01000007.1"/>
</dbReference>
<evidence type="ECO:0000256" key="1">
    <source>
        <dbReference type="ARBA" id="ARBA00037961"/>
    </source>
</evidence>
<feature type="domain" description="Class II aldolase/adducin N-terminal" evidence="2">
    <location>
        <begin position="26"/>
        <end position="206"/>
    </location>
</feature>
<dbReference type="NCBIfam" id="NF005451">
    <property type="entry name" value="PRK07044.1"/>
    <property type="match status" value="1"/>
</dbReference>
<dbReference type="OrthoDB" id="8859181at2"/>
<dbReference type="SMART" id="SM01007">
    <property type="entry name" value="Aldolase_II"/>
    <property type="match status" value="1"/>
</dbReference>
<dbReference type="PANTHER" id="PTHR10672:SF3">
    <property type="entry name" value="PROTEIN HU-LI TAI SHAO"/>
    <property type="match status" value="1"/>
</dbReference>
<evidence type="ECO:0000259" key="2">
    <source>
        <dbReference type="SMART" id="SM01007"/>
    </source>
</evidence>
<dbReference type="STRING" id="32040.SAMN04489710_107181"/>
<dbReference type="AlphaFoldDB" id="A0A1I1VUB2"/>
<dbReference type="Pfam" id="PF00596">
    <property type="entry name" value="Aldolase_II"/>
    <property type="match status" value="1"/>
</dbReference>
<dbReference type="Gene3D" id="3.40.225.10">
    <property type="entry name" value="Class II aldolase/adducin N-terminal domain"/>
    <property type="match status" value="1"/>
</dbReference>
<accession>A0A1I1VUB2</accession>
<evidence type="ECO:0000313" key="3">
    <source>
        <dbReference type="EMBL" id="SFD86445.1"/>
    </source>
</evidence>
<dbReference type="Proteomes" id="UP000199517">
    <property type="component" value="Unassembled WGS sequence"/>
</dbReference>
<dbReference type="EMBL" id="FOMQ01000007">
    <property type="protein sequence ID" value="SFD86445.1"/>
    <property type="molecule type" value="Genomic_DNA"/>
</dbReference>
<protein>
    <submittedName>
        <fullName evidence="3">Ribulose-5-phosphate 4-epimerase/Fuculose-1-phosphate aldolase</fullName>
    </submittedName>
</protein>
<gene>
    <name evidence="3" type="ORF">SAMN04489710_107181</name>
</gene>
<keyword evidence="4" id="KW-1185">Reference proteome</keyword>
<evidence type="ECO:0000313" key="4">
    <source>
        <dbReference type="Proteomes" id="UP000199517"/>
    </source>
</evidence>
<dbReference type="InterPro" id="IPR036409">
    <property type="entry name" value="Aldolase_II/adducin_N_sf"/>
</dbReference>
<dbReference type="GO" id="GO:0005856">
    <property type="term" value="C:cytoskeleton"/>
    <property type="evidence" value="ECO:0007669"/>
    <property type="project" value="TreeGrafter"/>
</dbReference>
<organism evidence="3 4">
    <name type="scientific">Paracidovorax konjaci</name>
    <dbReference type="NCBI Taxonomy" id="32040"/>
    <lineage>
        <taxon>Bacteria</taxon>
        <taxon>Pseudomonadati</taxon>
        <taxon>Pseudomonadota</taxon>
        <taxon>Betaproteobacteria</taxon>
        <taxon>Burkholderiales</taxon>
        <taxon>Comamonadaceae</taxon>
        <taxon>Paracidovorax</taxon>
    </lineage>
</organism>